<dbReference type="PRINTS" id="PR00792">
    <property type="entry name" value="PEPSIN"/>
</dbReference>
<keyword evidence="6" id="KW-0175">Coiled coil</keyword>
<proteinExistence type="inferred from homology"/>
<feature type="domain" description="Peptidase A1" evidence="10">
    <location>
        <begin position="1"/>
        <end position="374"/>
    </location>
</feature>
<organism evidence="11 12">
    <name type="scientific">Stylonychia lemnae</name>
    <name type="common">Ciliate</name>
    <dbReference type="NCBI Taxonomy" id="5949"/>
    <lineage>
        <taxon>Eukaryota</taxon>
        <taxon>Sar</taxon>
        <taxon>Alveolata</taxon>
        <taxon>Ciliophora</taxon>
        <taxon>Intramacronucleata</taxon>
        <taxon>Spirotrichea</taxon>
        <taxon>Stichotrichia</taxon>
        <taxon>Sporadotrichida</taxon>
        <taxon>Oxytrichidae</taxon>
        <taxon>Stylonychinae</taxon>
        <taxon>Stylonychia</taxon>
    </lineage>
</organism>
<dbReference type="Gene3D" id="2.40.70.10">
    <property type="entry name" value="Acid Proteases"/>
    <property type="match status" value="3"/>
</dbReference>
<comment type="similarity">
    <text evidence="1 5">Belongs to the peptidase A1 family.</text>
</comment>
<evidence type="ECO:0000256" key="8">
    <source>
        <dbReference type="SAM" id="Phobius"/>
    </source>
</evidence>
<keyword evidence="12" id="KW-1185">Reference proteome</keyword>
<accession>A0A078AMP4</accession>
<dbReference type="PROSITE" id="PS00141">
    <property type="entry name" value="ASP_PROTEASE"/>
    <property type="match status" value="1"/>
</dbReference>
<dbReference type="OrthoDB" id="294431at2759"/>
<sequence>MLQIFTITSIAMLSLQVKALEQSNLEQKTQQVKNSDFMEIELSRKEVLGPSRLLNFRNKDLYQSHSKLFIVIYIRIDRFLQDSVELSLKNYNNIQYYGTLYVGTPGKKFTFMFDTGSSYAQGNVTGFVAKEHFAIDQSDLFNVTNFSFLSVYGGGDVHTLESDGLVGLGVSKIGNKQQDLFIQQLYQQGRIKSYGFTIFIGNTNQKSKLWVGTFLLPTTNDYGPLKWLKLTSTYHWQVALTNVIINGVSIPLSKSKDAILDSGTSLTYIPTVEYKTIFSFITNGKSCTELSGYQFCQCSNSNDSTYPTIYMNLAGEQFTIQPFQYLQTYQGYPGCQIQFIEDTSSKSTYWLLGDNFLRGYYQTYEMNGPRIGLADYRYITNNQFNSSNTVYFQSDTVSGDIKSTDDNNQTILIAAIASGGGLILIIVGMVVYFCARRSNLRKQRKRENEQIQRAAQQNNKRQAQVIQNQIPPIVQQIHQQNDNHTQMLNNNAQLQFNQNQLNEPIVLPVNQDINAREMNDIQIAIAESQKQMSRQESEKEILDQLRIIEEIESSQQNQRPIDPQNQ</sequence>
<evidence type="ECO:0000313" key="12">
    <source>
        <dbReference type="Proteomes" id="UP000039865"/>
    </source>
</evidence>
<evidence type="ECO:0000313" key="11">
    <source>
        <dbReference type="EMBL" id="CDW83186.1"/>
    </source>
</evidence>
<gene>
    <name evidence="11" type="primary">Contig1034.g1126</name>
    <name evidence="11" type="ORF">STYLEM_12228</name>
</gene>
<feature type="signal peptide" evidence="9">
    <location>
        <begin position="1"/>
        <end position="19"/>
    </location>
</feature>
<dbReference type="PROSITE" id="PS51767">
    <property type="entry name" value="PEPTIDASE_A1"/>
    <property type="match status" value="1"/>
</dbReference>
<evidence type="ECO:0000256" key="7">
    <source>
        <dbReference type="SAM" id="MobiDB-lite"/>
    </source>
</evidence>
<keyword evidence="4 5" id="KW-0378">Hydrolase</keyword>
<name>A0A078AMP4_STYLE</name>
<dbReference type="InterPro" id="IPR034164">
    <property type="entry name" value="Pepsin-like_dom"/>
</dbReference>
<feature type="region of interest" description="Disordered" evidence="7">
    <location>
        <begin position="443"/>
        <end position="462"/>
    </location>
</feature>
<keyword evidence="8" id="KW-0812">Transmembrane</keyword>
<evidence type="ECO:0000256" key="5">
    <source>
        <dbReference type="RuleBase" id="RU000454"/>
    </source>
</evidence>
<keyword evidence="2 5" id="KW-0645">Protease</keyword>
<evidence type="ECO:0000256" key="4">
    <source>
        <dbReference type="ARBA" id="ARBA00022801"/>
    </source>
</evidence>
<dbReference type="EMBL" id="CCKQ01011619">
    <property type="protein sequence ID" value="CDW83186.1"/>
    <property type="molecule type" value="Genomic_DNA"/>
</dbReference>
<keyword evidence="8" id="KW-0472">Membrane</keyword>
<reference evidence="11 12" key="1">
    <citation type="submission" date="2014-06" db="EMBL/GenBank/DDBJ databases">
        <authorList>
            <person name="Swart Estienne"/>
        </authorList>
    </citation>
    <scope>NUCLEOTIDE SEQUENCE [LARGE SCALE GENOMIC DNA]</scope>
    <source>
        <strain evidence="11 12">130c</strain>
    </source>
</reference>
<dbReference type="Pfam" id="PF00026">
    <property type="entry name" value="Asp"/>
    <property type="match status" value="1"/>
</dbReference>
<dbReference type="GO" id="GO:0004190">
    <property type="term" value="F:aspartic-type endopeptidase activity"/>
    <property type="evidence" value="ECO:0007669"/>
    <property type="project" value="UniProtKB-KW"/>
</dbReference>
<protein>
    <submittedName>
        <fullName evidence="11">Pepsinogen a</fullName>
    </submittedName>
</protein>
<evidence type="ECO:0000256" key="2">
    <source>
        <dbReference type="ARBA" id="ARBA00022670"/>
    </source>
</evidence>
<evidence type="ECO:0000259" key="10">
    <source>
        <dbReference type="PROSITE" id="PS51767"/>
    </source>
</evidence>
<feature type="coiled-coil region" evidence="6">
    <location>
        <begin position="518"/>
        <end position="545"/>
    </location>
</feature>
<dbReference type="InParanoid" id="A0A078AMP4"/>
<feature type="chain" id="PRO_5001729500" evidence="9">
    <location>
        <begin position="20"/>
        <end position="566"/>
    </location>
</feature>
<dbReference type="GO" id="GO:0006508">
    <property type="term" value="P:proteolysis"/>
    <property type="evidence" value="ECO:0007669"/>
    <property type="project" value="UniProtKB-KW"/>
</dbReference>
<feature type="compositionally biased region" description="Low complexity" evidence="7">
    <location>
        <begin position="451"/>
        <end position="462"/>
    </location>
</feature>
<evidence type="ECO:0000256" key="9">
    <source>
        <dbReference type="SAM" id="SignalP"/>
    </source>
</evidence>
<feature type="transmembrane region" description="Helical" evidence="8">
    <location>
        <begin position="411"/>
        <end position="435"/>
    </location>
</feature>
<dbReference type="InterPro" id="IPR001969">
    <property type="entry name" value="Aspartic_peptidase_AS"/>
</dbReference>
<dbReference type="PANTHER" id="PTHR47966">
    <property type="entry name" value="BETA-SITE APP-CLEAVING ENZYME, ISOFORM A-RELATED"/>
    <property type="match status" value="1"/>
</dbReference>
<evidence type="ECO:0000256" key="1">
    <source>
        <dbReference type="ARBA" id="ARBA00007447"/>
    </source>
</evidence>
<dbReference type="CDD" id="cd12087">
    <property type="entry name" value="TM_EGFR-like"/>
    <property type="match status" value="1"/>
</dbReference>
<evidence type="ECO:0000256" key="3">
    <source>
        <dbReference type="ARBA" id="ARBA00022750"/>
    </source>
</evidence>
<keyword evidence="8" id="KW-1133">Transmembrane helix</keyword>
<keyword evidence="9" id="KW-0732">Signal</keyword>
<dbReference type="InterPro" id="IPR033121">
    <property type="entry name" value="PEPTIDASE_A1"/>
</dbReference>
<evidence type="ECO:0000256" key="6">
    <source>
        <dbReference type="SAM" id="Coils"/>
    </source>
</evidence>
<dbReference type="InterPro" id="IPR021109">
    <property type="entry name" value="Peptidase_aspartic_dom_sf"/>
</dbReference>
<dbReference type="SUPFAM" id="SSF50630">
    <property type="entry name" value="Acid proteases"/>
    <property type="match status" value="1"/>
</dbReference>
<dbReference type="CDD" id="cd05471">
    <property type="entry name" value="pepsin_like"/>
    <property type="match status" value="1"/>
</dbReference>
<dbReference type="InterPro" id="IPR001461">
    <property type="entry name" value="Aspartic_peptidase_A1"/>
</dbReference>
<dbReference type="PANTHER" id="PTHR47966:SF51">
    <property type="entry name" value="BETA-SITE APP-CLEAVING ENZYME, ISOFORM A-RELATED"/>
    <property type="match status" value="1"/>
</dbReference>
<dbReference type="Proteomes" id="UP000039865">
    <property type="component" value="Unassembled WGS sequence"/>
</dbReference>
<keyword evidence="3 5" id="KW-0064">Aspartyl protease</keyword>
<dbReference type="AlphaFoldDB" id="A0A078AMP4"/>